<reference evidence="2" key="1">
    <citation type="submission" date="2016-11" db="EMBL/GenBank/DDBJ databases">
        <authorList>
            <person name="Varghese N."/>
            <person name="Submissions S."/>
        </authorList>
    </citation>
    <scope>NUCLEOTIDE SEQUENCE [LARGE SCALE GENOMIC DNA]</scope>
    <source>
        <strain evidence="2">DSM 16990</strain>
    </source>
</reference>
<organism evidence="1 2">
    <name type="scientific">Pedobacter caeni</name>
    <dbReference type="NCBI Taxonomy" id="288992"/>
    <lineage>
        <taxon>Bacteria</taxon>
        <taxon>Pseudomonadati</taxon>
        <taxon>Bacteroidota</taxon>
        <taxon>Sphingobacteriia</taxon>
        <taxon>Sphingobacteriales</taxon>
        <taxon>Sphingobacteriaceae</taxon>
        <taxon>Pedobacter</taxon>
    </lineage>
</organism>
<dbReference type="Proteomes" id="UP000184287">
    <property type="component" value="Unassembled WGS sequence"/>
</dbReference>
<dbReference type="STRING" id="288992.SAMN04488522_101883"/>
<evidence type="ECO:0000313" key="1">
    <source>
        <dbReference type="EMBL" id="SHE67386.1"/>
    </source>
</evidence>
<keyword evidence="2" id="KW-1185">Reference proteome</keyword>
<gene>
    <name evidence="1" type="ORF">SAMN04488522_101883</name>
</gene>
<name>A0A1M4VEH1_9SPHI</name>
<evidence type="ECO:0000313" key="2">
    <source>
        <dbReference type="Proteomes" id="UP000184287"/>
    </source>
</evidence>
<accession>A0A1M4VEH1</accession>
<dbReference type="EMBL" id="FQUQ01000001">
    <property type="protein sequence ID" value="SHE67386.1"/>
    <property type="molecule type" value="Genomic_DNA"/>
</dbReference>
<dbReference type="AlphaFoldDB" id="A0A1M4VEH1"/>
<proteinExistence type="predicted"/>
<sequence>MNMKRSIKIIIAAAALVIILAFIFNPFYWLMQPGQIIAQPELSSTEQQYFKELEKTYNCKSERFYYNYTKEGKDTLYKDYNKVPFEYYLSIDFPVDLVIQKDSLFNIAQHVKDVILNKNKNLKSVTIYRNYDTHEYLYDVTKDTLTEKKD</sequence>
<protein>
    <submittedName>
        <fullName evidence="1">Uncharacterized protein</fullName>
    </submittedName>
</protein>